<dbReference type="Proteomes" id="UP000077266">
    <property type="component" value="Unassembled WGS sequence"/>
</dbReference>
<feature type="compositionally biased region" description="Polar residues" evidence="2">
    <location>
        <begin position="66"/>
        <end position="79"/>
    </location>
</feature>
<feature type="compositionally biased region" description="Polar residues" evidence="2">
    <location>
        <begin position="114"/>
        <end position="133"/>
    </location>
</feature>
<evidence type="ECO:0000313" key="4">
    <source>
        <dbReference type="Proteomes" id="UP000077266"/>
    </source>
</evidence>
<proteinExistence type="predicted"/>
<evidence type="ECO:0000256" key="2">
    <source>
        <dbReference type="SAM" id="MobiDB-lite"/>
    </source>
</evidence>
<sequence length="786" mass="89385">MDTTPHARAGDGGRAAGGDSREGRGVEALEERKGGRTGEEEEQEDGEVTDDEHGPKREEEGGGRTPESSGATQSPQVSENGPLDGARAHRPKSPERQTMSARSDAPEPPRSEAGRNTTYSGATQSRQELQASGSAGRAIAPPTASAASNSIDATASSIPARAKPDRPAPTAPRSTRAPSNAPPSNAPRAPRAWREPSSTLATSSRKRSTSPMESPRPSKRVDEDHGVRTQFVPFNRTEAQWAQQRAHINELEEEKKAQKKTIEDLKNRVAELARDKYIALNYGAHKLQHMKRDNLNEWDKLFAQCWKKEFNEQYYKYHAYEDLSDREPAYAETGTSTDAAAVATYTYAVEESYYDDRGESNDVQMSDVAHYQSQTPQGQPEPEREVPLYSLETDAECAAARTEHGSVDDYLNRLANDRHERSKIDPRERVEFLRYVPSGNAEGAWIPIPLGKEGHPYMEGWKWGWVETRRLVPSQCTRKEFIAPTSHLFAELAIEASSVDFCHRSSTQRVVTSIATTIPGLKDRLWPAVPEPDVLVLCQTNATKLSPAIRRQYYVPAQNGEVYAEFDSIDISFYICLHCARPDPKEDKKEQVRRWNVLIDYFILQWLPSHAPYESEPEWERFYRGPRPFACTLREDPMDDETILRALWQHLLCCGFTTESMVYPGELWHYQHRANAAERDRALLAQHYKKPENTNQGNQKASHEYVSRWLMWHPMDSGRATVRVQLSPEQRDLYWAQYEKKYDSMKKRWNTNNMYREQSGFAPYVYHGKDSKYRPWIPMYAPVAEE</sequence>
<feature type="coiled-coil region" evidence="1">
    <location>
        <begin position="234"/>
        <end position="275"/>
    </location>
</feature>
<evidence type="ECO:0000313" key="3">
    <source>
        <dbReference type="EMBL" id="KZV78879.1"/>
    </source>
</evidence>
<accession>A0A165Z2U5</accession>
<dbReference type="InParanoid" id="A0A165Z2U5"/>
<keyword evidence="4" id="KW-1185">Reference proteome</keyword>
<reference evidence="3 4" key="1">
    <citation type="journal article" date="2016" name="Mol. Biol. Evol.">
        <title>Comparative Genomics of Early-Diverging Mushroom-Forming Fungi Provides Insights into the Origins of Lignocellulose Decay Capabilities.</title>
        <authorList>
            <person name="Nagy L.G."/>
            <person name="Riley R."/>
            <person name="Tritt A."/>
            <person name="Adam C."/>
            <person name="Daum C."/>
            <person name="Floudas D."/>
            <person name="Sun H."/>
            <person name="Yadav J.S."/>
            <person name="Pangilinan J."/>
            <person name="Larsson K.H."/>
            <person name="Matsuura K."/>
            <person name="Barry K."/>
            <person name="Labutti K."/>
            <person name="Kuo R."/>
            <person name="Ohm R.A."/>
            <person name="Bhattacharya S.S."/>
            <person name="Shirouzu T."/>
            <person name="Yoshinaga Y."/>
            <person name="Martin F.M."/>
            <person name="Grigoriev I.V."/>
            <person name="Hibbett D.S."/>
        </authorList>
    </citation>
    <scope>NUCLEOTIDE SEQUENCE [LARGE SCALE GENOMIC DNA]</scope>
    <source>
        <strain evidence="3 4">HHB12029</strain>
    </source>
</reference>
<feature type="region of interest" description="Disordered" evidence="2">
    <location>
        <begin position="1"/>
        <end position="227"/>
    </location>
</feature>
<organism evidence="3 4">
    <name type="scientific">Exidia glandulosa HHB12029</name>
    <dbReference type="NCBI Taxonomy" id="1314781"/>
    <lineage>
        <taxon>Eukaryota</taxon>
        <taxon>Fungi</taxon>
        <taxon>Dikarya</taxon>
        <taxon>Basidiomycota</taxon>
        <taxon>Agaricomycotina</taxon>
        <taxon>Agaricomycetes</taxon>
        <taxon>Auriculariales</taxon>
        <taxon>Exidiaceae</taxon>
        <taxon>Exidia</taxon>
    </lineage>
</organism>
<name>A0A165Z2U5_EXIGL</name>
<evidence type="ECO:0000256" key="1">
    <source>
        <dbReference type="SAM" id="Coils"/>
    </source>
</evidence>
<feature type="compositionally biased region" description="Basic and acidic residues" evidence="2">
    <location>
        <begin position="104"/>
        <end position="113"/>
    </location>
</feature>
<gene>
    <name evidence="3" type="ORF">EXIGLDRAFT_783131</name>
</gene>
<feature type="compositionally biased region" description="Polar residues" evidence="2">
    <location>
        <begin position="145"/>
        <end position="157"/>
    </location>
</feature>
<dbReference type="EMBL" id="KV426735">
    <property type="protein sequence ID" value="KZV78879.1"/>
    <property type="molecule type" value="Genomic_DNA"/>
</dbReference>
<feature type="compositionally biased region" description="Basic and acidic residues" evidence="2">
    <location>
        <begin position="51"/>
        <end position="62"/>
    </location>
</feature>
<protein>
    <submittedName>
        <fullName evidence="3">Uncharacterized protein</fullName>
    </submittedName>
</protein>
<feature type="compositionally biased region" description="Acidic residues" evidence="2">
    <location>
        <begin position="39"/>
        <end position="50"/>
    </location>
</feature>
<dbReference type="AlphaFoldDB" id="A0A165Z2U5"/>
<keyword evidence="1" id="KW-0175">Coiled coil</keyword>
<feature type="compositionally biased region" description="Basic and acidic residues" evidence="2">
    <location>
        <begin position="19"/>
        <end position="38"/>
    </location>
</feature>